<comment type="subcellular location">
    <subcellularLocation>
        <location evidence="1">Nucleus</location>
    </subcellularLocation>
</comment>
<dbReference type="Pfam" id="PF22486">
    <property type="entry name" value="MATH_2"/>
    <property type="match status" value="1"/>
</dbReference>
<sequence length="340" mass="38752">MASSRSIKSVETSGHTKVKVHKCLYPWTIDNFSICHRRGVNSPVFSTGPNDESEWQLSLMPCEPRRTFYMKVYLYMKSSKKTVVNAKVKFNLLNSIGEIVFVTKESSHVFTVETPFTYMDVYEDSLLNDNHGLLIRDKLVISCMIDEEYIVNITEHLIVGKYEEDEDKLRLDFGNLLQTGKFSDVTLAVDGHEIRAHKNILAARSSVFAAMFEHEMEERQLNRVVIADISHSVLREMLTYIYTGKVSYLNDIALDLITAADKYALGSLKTICENSLCVDPSIENAAETLILADLHKADQLKAKIITFIKAHIDEFMETEGWQQMRATHSRLADELKRAVL</sequence>
<evidence type="ECO:0000256" key="4">
    <source>
        <dbReference type="ARBA" id="ARBA00022786"/>
    </source>
</evidence>
<evidence type="ECO:0000256" key="1">
    <source>
        <dbReference type="ARBA" id="ARBA00004123"/>
    </source>
</evidence>
<dbReference type="Proteomes" id="UP000092460">
    <property type="component" value="Unassembled WGS sequence"/>
</dbReference>
<reference evidence="8" key="2">
    <citation type="submission" date="2020-05" db="UniProtKB">
        <authorList>
            <consortium name="EnsemblMetazoa"/>
        </authorList>
    </citation>
    <scope>IDENTIFICATION</scope>
    <source>
        <strain evidence="8">IAEA</strain>
    </source>
</reference>
<dbReference type="InterPro" id="IPR002083">
    <property type="entry name" value="MATH/TRAF_dom"/>
</dbReference>
<feature type="domain" description="BTB" evidence="6">
    <location>
        <begin position="183"/>
        <end position="250"/>
    </location>
</feature>
<evidence type="ECO:0000256" key="3">
    <source>
        <dbReference type="ARBA" id="ARBA00010846"/>
    </source>
</evidence>
<dbReference type="VEuPathDB" id="VectorBase:GPPI035214"/>
<dbReference type="InterPro" id="IPR008974">
    <property type="entry name" value="TRAF-like"/>
</dbReference>
<dbReference type="SMART" id="SM00225">
    <property type="entry name" value="BTB"/>
    <property type="match status" value="1"/>
</dbReference>
<dbReference type="FunFam" id="3.30.710.10:FF:000159">
    <property type="entry name" value="Speckle-type POZ protein B"/>
    <property type="match status" value="1"/>
</dbReference>
<dbReference type="Gene3D" id="3.30.710.10">
    <property type="entry name" value="Potassium Channel Kv1.1, Chain A"/>
    <property type="match status" value="1"/>
</dbReference>
<dbReference type="PANTHER" id="PTHR24413">
    <property type="entry name" value="SPECKLE-TYPE POZ PROTEIN"/>
    <property type="match status" value="1"/>
</dbReference>
<evidence type="ECO:0008006" key="10">
    <source>
        <dbReference type="Google" id="ProtNLM"/>
    </source>
</evidence>
<name>A0A1B0BN11_9MUSC</name>
<evidence type="ECO:0000313" key="9">
    <source>
        <dbReference type="Proteomes" id="UP000092460"/>
    </source>
</evidence>
<dbReference type="InterPro" id="IPR000210">
    <property type="entry name" value="BTB/POZ_dom"/>
</dbReference>
<keyword evidence="9" id="KW-1185">Reference proteome</keyword>
<dbReference type="EMBL" id="JXJN01017131">
    <property type="status" value="NOT_ANNOTATED_CDS"/>
    <property type="molecule type" value="Genomic_DNA"/>
</dbReference>
<keyword evidence="4" id="KW-0833">Ubl conjugation pathway</keyword>
<accession>A0A1B0BN11</accession>
<evidence type="ECO:0000259" key="6">
    <source>
        <dbReference type="PROSITE" id="PS50097"/>
    </source>
</evidence>
<dbReference type="GO" id="GO:0030163">
    <property type="term" value="P:protein catabolic process"/>
    <property type="evidence" value="ECO:0007669"/>
    <property type="project" value="UniProtKB-ARBA"/>
</dbReference>
<dbReference type="Gene3D" id="1.25.40.420">
    <property type="match status" value="1"/>
</dbReference>
<dbReference type="PROSITE" id="PS50097">
    <property type="entry name" value="BTB"/>
    <property type="match status" value="1"/>
</dbReference>
<comment type="similarity">
    <text evidence="3">Belongs to the Tdpoz family.</text>
</comment>
<keyword evidence="5" id="KW-0539">Nucleus</keyword>
<dbReference type="InterPro" id="IPR056423">
    <property type="entry name" value="BACK_BPM_SPOP"/>
</dbReference>
<protein>
    <recommendedName>
        <fullName evidence="10">BTB domain-containing protein</fullName>
    </recommendedName>
</protein>
<dbReference type="SUPFAM" id="SSF49599">
    <property type="entry name" value="TRAF domain-like"/>
    <property type="match status" value="1"/>
</dbReference>
<dbReference type="GO" id="GO:0005634">
    <property type="term" value="C:nucleus"/>
    <property type="evidence" value="ECO:0007669"/>
    <property type="project" value="UniProtKB-SubCell"/>
</dbReference>
<dbReference type="Gene3D" id="2.60.210.10">
    <property type="entry name" value="Apoptosis, Tumor Necrosis Factor Receptor Associated Protein 2, Chain A"/>
    <property type="match status" value="1"/>
</dbReference>
<evidence type="ECO:0000256" key="5">
    <source>
        <dbReference type="ARBA" id="ARBA00023242"/>
    </source>
</evidence>
<dbReference type="Pfam" id="PF24570">
    <property type="entry name" value="BACK_BPM_SPOP"/>
    <property type="match status" value="1"/>
</dbReference>
<dbReference type="EnsemblMetazoa" id="GPPI035214-RA">
    <property type="protein sequence ID" value="GPPI035214-PA"/>
    <property type="gene ID" value="GPPI035214"/>
</dbReference>
<evidence type="ECO:0000259" key="7">
    <source>
        <dbReference type="PROSITE" id="PS50144"/>
    </source>
</evidence>
<dbReference type="AlphaFoldDB" id="A0A1B0BN11"/>
<proteinExistence type="inferred from homology"/>
<comment type="pathway">
    <text evidence="2">Protein modification; protein ubiquitination.</text>
</comment>
<dbReference type="STRING" id="67801.A0A1B0BN11"/>
<evidence type="ECO:0000256" key="2">
    <source>
        <dbReference type="ARBA" id="ARBA00004906"/>
    </source>
</evidence>
<evidence type="ECO:0000313" key="8">
    <source>
        <dbReference type="EnsemblMetazoa" id="GPPI035214-PA"/>
    </source>
</evidence>
<reference evidence="9" key="1">
    <citation type="submission" date="2015-01" db="EMBL/GenBank/DDBJ databases">
        <authorList>
            <person name="Aksoy S."/>
            <person name="Warren W."/>
            <person name="Wilson R.K."/>
        </authorList>
    </citation>
    <scope>NUCLEOTIDE SEQUENCE [LARGE SCALE GENOMIC DNA]</scope>
    <source>
        <strain evidence="9">IAEA</strain>
    </source>
</reference>
<dbReference type="PROSITE" id="PS50144">
    <property type="entry name" value="MATH"/>
    <property type="match status" value="1"/>
</dbReference>
<organism evidence="8 9">
    <name type="scientific">Glossina palpalis gambiensis</name>
    <dbReference type="NCBI Taxonomy" id="67801"/>
    <lineage>
        <taxon>Eukaryota</taxon>
        <taxon>Metazoa</taxon>
        <taxon>Ecdysozoa</taxon>
        <taxon>Arthropoda</taxon>
        <taxon>Hexapoda</taxon>
        <taxon>Insecta</taxon>
        <taxon>Pterygota</taxon>
        <taxon>Neoptera</taxon>
        <taxon>Endopterygota</taxon>
        <taxon>Diptera</taxon>
        <taxon>Brachycera</taxon>
        <taxon>Muscomorpha</taxon>
        <taxon>Hippoboscoidea</taxon>
        <taxon>Glossinidae</taxon>
        <taxon>Glossina</taxon>
    </lineage>
</organism>
<dbReference type="Pfam" id="PF00651">
    <property type="entry name" value="BTB"/>
    <property type="match status" value="1"/>
</dbReference>
<dbReference type="InterPro" id="IPR011333">
    <property type="entry name" value="SKP1/BTB/POZ_sf"/>
</dbReference>
<feature type="domain" description="MATH" evidence="7">
    <location>
        <begin position="22"/>
        <end position="145"/>
    </location>
</feature>
<dbReference type="SUPFAM" id="SSF54695">
    <property type="entry name" value="POZ domain"/>
    <property type="match status" value="1"/>
</dbReference>